<evidence type="ECO:0000313" key="4">
    <source>
        <dbReference type="Proteomes" id="UP000694407"/>
    </source>
</evidence>
<proteinExistence type="predicted"/>
<feature type="region of interest" description="Disordered" evidence="1">
    <location>
        <begin position="1"/>
        <end position="20"/>
    </location>
</feature>
<dbReference type="AlphaFoldDB" id="A0A8C5YT80"/>
<dbReference type="Proteomes" id="UP000694407">
    <property type="component" value="Unplaced"/>
</dbReference>
<name>A0A8C5YT80_MARMA</name>
<dbReference type="Ensembl" id="ENSMMMT00000004985.1">
    <property type="protein sequence ID" value="ENSMMMP00000004389.1"/>
    <property type="gene ID" value="ENSMMMG00000003985.1"/>
</dbReference>
<keyword evidence="2" id="KW-0812">Transmembrane</keyword>
<keyword evidence="4" id="KW-1185">Reference proteome</keyword>
<feature type="compositionally biased region" description="Low complexity" evidence="1">
    <location>
        <begin position="1"/>
        <end position="17"/>
    </location>
</feature>
<keyword evidence="2" id="KW-0472">Membrane</keyword>
<feature type="transmembrane region" description="Helical" evidence="2">
    <location>
        <begin position="126"/>
        <end position="146"/>
    </location>
</feature>
<dbReference type="GeneTree" id="ENSGT00960000189719"/>
<keyword evidence="2" id="KW-1133">Transmembrane helix</keyword>
<reference evidence="3" key="2">
    <citation type="submission" date="2025-09" db="UniProtKB">
        <authorList>
            <consortium name="Ensembl"/>
        </authorList>
    </citation>
    <scope>IDENTIFICATION</scope>
</reference>
<evidence type="ECO:0000256" key="2">
    <source>
        <dbReference type="SAM" id="Phobius"/>
    </source>
</evidence>
<sequence>MSPRTPTTTRAPRAVGAPRRELPAADALLPSFSQKGSFSATSSRRHRITASLWRDRGKIQELLSVSELKKKTLSQTNQQTQEFPGLHQQLVQTSSACSTHRWESCSWFCRCSHLFSPWISLNESHLFFSLLLFILHLFLVLLGWLFPPGKVRCIISFAKKEEFI</sequence>
<reference evidence="3" key="1">
    <citation type="submission" date="2025-08" db="UniProtKB">
        <authorList>
            <consortium name="Ensembl"/>
        </authorList>
    </citation>
    <scope>IDENTIFICATION</scope>
</reference>
<protein>
    <submittedName>
        <fullName evidence="3">Uncharacterized protein</fullName>
    </submittedName>
</protein>
<evidence type="ECO:0000313" key="3">
    <source>
        <dbReference type="Ensembl" id="ENSMMMP00000004389.1"/>
    </source>
</evidence>
<accession>A0A8C5YT80</accession>
<evidence type="ECO:0000256" key="1">
    <source>
        <dbReference type="SAM" id="MobiDB-lite"/>
    </source>
</evidence>
<organism evidence="3 4">
    <name type="scientific">Marmota marmota marmota</name>
    <name type="common">Alpine marmot</name>
    <dbReference type="NCBI Taxonomy" id="9994"/>
    <lineage>
        <taxon>Eukaryota</taxon>
        <taxon>Metazoa</taxon>
        <taxon>Chordata</taxon>
        <taxon>Craniata</taxon>
        <taxon>Vertebrata</taxon>
        <taxon>Euteleostomi</taxon>
        <taxon>Mammalia</taxon>
        <taxon>Eutheria</taxon>
        <taxon>Euarchontoglires</taxon>
        <taxon>Glires</taxon>
        <taxon>Rodentia</taxon>
        <taxon>Sciuromorpha</taxon>
        <taxon>Sciuridae</taxon>
        <taxon>Xerinae</taxon>
        <taxon>Marmotini</taxon>
        <taxon>Marmota</taxon>
    </lineage>
</organism>